<dbReference type="PANTHER" id="PTHR37984">
    <property type="entry name" value="PROTEIN CBG26694"/>
    <property type="match status" value="1"/>
</dbReference>
<keyword evidence="5" id="KW-0378">Hydrolase</keyword>
<keyword evidence="4" id="KW-0255">Endonuclease</keyword>
<organism evidence="8 9">
    <name type="scientific">Punica granatum</name>
    <name type="common">Pomegranate</name>
    <dbReference type="NCBI Taxonomy" id="22663"/>
    <lineage>
        <taxon>Eukaryota</taxon>
        <taxon>Viridiplantae</taxon>
        <taxon>Streptophyta</taxon>
        <taxon>Embryophyta</taxon>
        <taxon>Tracheophyta</taxon>
        <taxon>Spermatophyta</taxon>
        <taxon>Magnoliopsida</taxon>
        <taxon>eudicotyledons</taxon>
        <taxon>Gunneridae</taxon>
        <taxon>Pentapetalae</taxon>
        <taxon>rosids</taxon>
        <taxon>malvids</taxon>
        <taxon>Myrtales</taxon>
        <taxon>Lythraceae</taxon>
        <taxon>Punica</taxon>
    </lineage>
</organism>
<dbReference type="EMBL" id="PGOL01041925">
    <property type="protein sequence ID" value="PKH99002.1"/>
    <property type="molecule type" value="Genomic_DNA"/>
</dbReference>
<keyword evidence="9" id="KW-1185">Reference proteome</keyword>
<keyword evidence="6" id="KW-0695">RNA-directed DNA polymerase</keyword>
<dbReference type="Proteomes" id="UP000233551">
    <property type="component" value="Unassembled WGS sequence"/>
</dbReference>
<keyword evidence="1" id="KW-0808">Transferase</keyword>
<proteinExistence type="predicted"/>
<gene>
    <name evidence="8" type="ORF">CRG98_049682</name>
</gene>
<feature type="non-terminal residue" evidence="8">
    <location>
        <position position="1"/>
    </location>
</feature>
<dbReference type="CDD" id="cd09274">
    <property type="entry name" value="RNase_HI_RT_Ty3"/>
    <property type="match status" value="1"/>
</dbReference>
<evidence type="ECO:0000256" key="3">
    <source>
        <dbReference type="ARBA" id="ARBA00022722"/>
    </source>
</evidence>
<name>A0A2I0H544_PUNGR</name>
<evidence type="ECO:0000256" key="5">
    <source>
        <dbReference type="ARBA" id="ARBA00022801"/>
    </source>
</evidence>
<protein>
    <recommendedName>
        <fullName evidence="7">Reverse transcriptase RNase H-like domain-containing protein</fullName>
    </recommendedName>
</protein>
<accession>A0A2I0H544</accession>
<dbReference type="GO" id="GO:0003964">
    <property type="term" value="F:RNA-directed DNA polymerase activity"/>
    <property type="evidence" value="ECO:0007669"/>
    <property type="project" value="UniProtKB-KW"/>
</dbReference>
<dbReference type="InterPro" id="IPR041373">
    <property type="entry name" value="RT_RNaseH"/>
</dbReference>
<evidence type="ECO:0000256" key="6">
    <source>
        <dbReference type="ARBA" id="ARBA00022918"/>
    </source>
</evidence>
<dbReference type="InterPro" id="IPR043502">
    <property type="entry name" value="DNA/RNA_pol_sf"/>
</dbReference>
<dbReference type="GO" id="GO:0004519">
    <property type="term" value="F:endonuclease activity"/>
    <property type="evidence" value="ECO:0007669"/>
    <property type="project" value="UniProtKB-KW"/>
</dbReference>
<keyword evidence="2" id="KW-0548">Nucleotidyltransferase</keyword>
<dbReference type="SUPFAM" id="SSF56672">
    <property type="entry name" value="DNA/RNA polymerases"/>
    <property type="match status" value="1"/>
</dbReference>
<keyword evidence="3" id="KW-0540">Nuclease</keyword>
<evidence type="ECO:0000313" key="8">
    <source>
        <dbReference type="EMBL" id="PKH99002.1"/>
    </source>
</evidence>
<dbReference type="Pfam" id="PF17917">
    <property type="entry name" value="RT_RNaseH"/>
    <property type="match status" value="1"/>
</dbReference>
<dbReference type="STRING" id="22663.A0A2I0H544"/>
<evidence type="ECO:0000256" key="1">
    <source>
        <dbReference type="ARBA" id="ARBA00022679"/>
    </source>
</evidence>
<dbReference type="InterPro" id="IPR050951">
    <property type="entry name" value="Retrovirus_Pol_polyprotein"/>
</dbReference>
<sequence length="105" mass="12693">ERLCKYVCGSFSKAEQNYTTHERELLAVIKTLKKWRVELLPRKFILRTDSSYVTRFRHLKGFKQGYSQGRLIRWQLELEPYTFVEQHIKGSQNFLPDTLTREWKP</sequence>
<reference evidence="8 9" key="1">
    <citation type="submission" date="2017-11" db="EMBL/GenBank/DDBJ databases">
        <title>De-novo sequencing of pomegranate (Punica granatum L.) genome.</title>
        <authorList>
            <person name="Akparov Z."/>
            <person name="Amiraslanov A."/>
            <person name="Hajiyeva S."/>
            <person name="Abbasov M."/>
            <person name="Kaur K."/>
            <person name="Hamwieh A."/>
            <person name="Solovyev V."/>
            <person name="Salamov A."/>
            <person name="Braich B."/>
            <person name="Kosarev P."/>
            <person name="Mahmoud A."/>
            <person name="Hajiyev E."/>
            <person name="Babayeva S."/>
            <person name="Izzatullayeva V."/>
            <person name="Mammadov A."/>
            <person name="Mammadov A."/>
            <person name="Sharifova S."/>
            <person name="Ojaghi J."/>
            <person name="Eynullazada K."/>
            <person name="Bayramov B."/>
            <person name="Abdulazimova A."/>
            <person name="Shahmuradov I."/>
        </authorList>
    </citation>
    <scope>NUCLEOTIDE SEQUENCE [LARGE SCALE GENOMIC DNA]</scope>
    <source>
        <strain evidence="9">cv. AG2017</strain>
        <tissue evidence="8">Leaf</tissue>
    </source>
</reference>
<evidence type="ECO:0000256" key="4">
    <source>
        <dbReference type="ARBA" id="ARBA00022759"/>
    </source>
</evidence>
<evidence type="ECO:0000259" key="7">
    <source>
        <dbReference type="Pfam" id="PF17917"/>
    </source>
</evidence>
<comment type="caution">
    <text evidence="8">The sequence shown here is derived from an EMBL/GenBank/DDBJ whole genome shotgun (WGS) entry which is preliminary data.</text>
</comment>
<feature type="domain" description="Reverse transcriptase RNase H-like" evidence="7">
    <location>
        <begin position="2"/>
        <end position="81"/>
    </location>
</feature>
<evidence type="ECO:0000313" key="9">
    <source>
        <dbReference type="Proteomes" id="UP000233551"/>
    </source>
</evidence>
<dbReference type="GO" id="GO:0016787">
    <property type="term" value="F:hydrolase activity"/>
    <property type="evidence" value="ECO:0007669"/>
    <property type="project" value="UniProtKB-KW"/>
</dbReference>
<dbReference type="AlphaFoldDB" id="A0A2I0H544"/>
<evidence type="ECO:0000256" key="2">
    <source>
        <dbReference type="ARBA" id="ARBA00022695"/>
    </source>
</evidence>
<dbReference type="PANTHER" id="PTHR37984:SF5">
    <property type="entry name" value="PROTEIN NYNRIN-LIKE"/>
    <property type="match status" value="1"/>
</dbReference>